<dbReference type="EMBL" id="VBTH01000003">
    <property type="protein sequence ID" value="TLQ05179.1"/>
    <property type="molecule type" value="Genomic_DNA"/>
</dbReference>
<feature type="transmembrane region" description="Helical" evidence="1">
    <location>
        <begin position="54"/>
        <end position="73"/>
    </location>
</feature>
<keyword evidence="1" id="KW-0812">Transmembrane</keyword>
<evidence type="ECO:0000313" key="2">
    <source>
        <dbReference type="EMBL" id="TLQ05179.1"/>
    </source>
</evidence>
<keyword evidence="1" id="KW-1133">Transmembrane helix</keyword>
<evidence type="ECO:0000313" key="3">
    <source>
        <dbReference type="Proteomes" id="UP000305541"/>
    </source>
</evidence>
<dbReference type="Proteomes" id="UP000305541">
    <property type="component" value="Unassembled WGS sequence"/>
</dbReference>
<feature type="transmembrane region" description="Helical" evidence="1">
    <location>
        <begin position="6"/>
        <end position="24"/>
    </location>
</feature>
<proteinExistence type="predicted"/>
<keyword evidence="1" id="KW-0472">Membrane</keyword>
<protein>
    <submittedName>
        <fullName evidence="2">Uncharacterized protein</fullName>
    </submittedName>
</protein>
<feature type="transmembrane region" description="Helical" evidence="1">
    <location>
        <begin position="80"/>
        <end position="95"/>
    </location>
</feature>
<name>A0A5R9BWZ1_9LACO</name>
<gene>
    <name evidence="2" type="ORF">FEZ51_02775</name>
</gene>
<evidence type="ECO:0000256" key="1">
    <source>
        <dbReference type="SAM" id="Phobius"/>
    </source>
</evidence>
<feature type="transmembrane region" description="Helical" evidence="1">
    <location>
        <begin position="31"/>
        <end position="48"/>
    </location>
</feature>
<organism evidence="2 3">
    <name type="scientific">Pediococcus stilesii</name>
    <dbReference type="NCBI Taxonomy" id="331679"/>
    <lineage>
        <taxon>Bacteria</taxon>
        <taxon>Bacillati</taxon>
        <taxon>Bacillota</taxon>
        <taxon>Bacilli</taxon>
        <taxon>Lactobacillales</taxon>
        <taxon>Lactobacillaceae</taxon>
        <taxon>Pediococcus</taxon>
    </lineage>
</organism>
<dbReference type="AlphaFoldDB" id="A0A5R9BWZ1"/>
<reference evidence="2 3" key="1">
    <citation type="submission" date="2019-05" db="EMBL/GenBank/DDBJ databases">
        <title>The metagenome of a microbial culture collection derived from dairy environment covers the genomic content of the human microbiome.</title>
        <authorList>
            <person name="Roder T."/>
            <person name="Wuthrich D."/>
            <person name="Sattari Z."/>
            <person name="Von Ah U."/>
            <person name="Bar C."/>
            <person name="Ronchi F."/>
            <person name="Macpherson A.J."/>
            <person name="Ganal-Vonarburg S.C."/>
            <person name="Bruggmann R."/>
            <person name="Vergeres G."/>
        </authorList>
    </citation>
    <scope>NUCLEOTIDE SEQUENCE [LARGE SCALE GENOMIC DNA]</scope>
    <source>
        <strain evidence="2 3">FAM 18815</strain>
    </source>
</reference>
<dbReference type="OrthoDB" id="2249580at2"/>
<accession>A0A5R9BWZ1</accession>
<dbReference type="RefSeq" id="WP_138473927.1">
    <property type="nucleotide sequence ID" value="NZ_VBTH01000003.1"/>
</dbReference>
<sequence>MIHVIGVILTMLYGGILIYSARRIEVQVETWIMVLNIIVGVLMLLTFIQPWLGIIGIILALPVTLINGQFIFYNINWSRFVIRTIVTIIFVVLLLV</sequence>
<comment type="caution">
    <text evidence="2">The sequence shown here is derived from an EMBL/GenBank/DDBJ whole genome shotgun (WGS) entry which is preliminary data.</text>
</comment>